<dbReference type="Pfam" id="PF05633">
    <property type="entry name" value="ROH1-like"/>
    <property type="match status" value="1"/>
</dbReference>
<evidence type="ECO:0000256" key="2">
    <source>
        <dbReference type="ARBA" id="ARBA00022692"/>
    </source>
</evidence>
<name>A0ABD3J0U4_EUCGL</name>
<keyword evidence="4" id="KW-0472">Membrane</keyword>
<accession>A0ABD3J0U4</accession>
<proteinExistence type="inferred from homology"/>
<evidence type="ECO:0000256" key="4">
    <source>
        <dbReference type="ARBA" id="ARBA00023136"/>
    </source>
</evidence>
<organism evidence="6 7">
    <name type="scientific">Eucalyptus globulus</name>
    <name type="common">Tasmanian blue gum</name>
    <dbReference type="NCBI Taxonomy" id="34317"/>
    <lineage>
        <taxon>Eukaryota</taxon>
        <taxon>Viridiplantae</taxon>
        <taxon>Streptophyta</taxon>
        <taxon>Embryophyta</taxon>
        <taxon>Tracheophyta</taxon>
        <taxon>Spermatophyta</taxon>
        <taxon>Magnoliopsida</taxon>
        <taxon>eudicotyledons</taxon>
        <taxon>Gunneridae</taxon>
        <taxon>Pentapetalae</taxon>
        <taxon>rosids</taxon>
        <taxon>malvids</taxon>
        <taxon>Myrtales</taxon>
        <taxon>Myrtaceae</taxon>
        <taxon>Myrtoideae</taxon>
        <taxon>Eucalypteae</taxon>
        <taxon>Eucalyptus</taxon>
    </lineage>
</organism>
<gene>
    <name evidence="6" type="ORF">ACJRO7_004720</name>
</gene>
<evidence type="ECO:0000256" key="5">
    <source>
        <dbReference type="ARBA" id="ARBA00035114"/>
    </source>
</evidence>
<evidence type="ECO:0000313" key="6">
    <source>
        <dbReference type="EMBL" id="KAL3719784.1"/>
    </source>
</evidence>
<evidence type="ECO:0000256" key="3">
    <source>
        <dbReference type="ARBA" id="ARBA00022989"/>
    </source>
</evidence>
<evidence type="ECO:0000256" key="1">
    <source>
        <dbReference type="ARBA" id="ARBA00004167"/>
    </source>
</evidence>
<protein>
    <submittedName>
        <fullName evidence="6">Uncharacterized protein</fullName>
    </submittedName>
</protein>
<dbReference type="InterPro" id="IPR008511">
    <property type="entry name" value="ROH1-like"/>
</dbReference>
<comment type="caution">
    <text evidence="6">The sequence shown here is derived from an EMBL/GenBank/DDBJ whole genome shotgun (WGS) entry which is preliminary data.</text>
</comment>
<comment type="similarity">
    <text evidence="5">Belongs to the ROH1 family.</text>
</comment>
<dbReference type="PANTHER" id="PTHR31509">
    <property type="entry name" value="BPS1-LIKE PROTEIN"/>
    <property type="match status" value="1"/>
</dbReference>
<reference evidence="6 7" key="1">
    <citation type="submission" date="2024-11" db="EMBL/GenBank/DDBJ databases">
        <title>Chromosome-level genome assembly of Eucalyptus globulus Labill. provides insights into its genome evolution.</title>
        <authorList>
            <person name="Li X."/>
        </authorList>
    </citation>
    <scope>NUCLEOTIDE SEQUENCE [LARGE SCALE GENOMIC DNA]</scope>
    <source>
        <strain evidence="6">CL2024</strain>
        <tissue evidence="6">Fresh tender leaves</tissue>
    </source>
</reference>
<keyword evidence="2" id="KW-0812">Transmembrane</keyword>
<dbReference type="Proteomes" id="UP001634007">
    <property type="component" value="Unassembled WGS sequence"/>
</dbReference>
<dbReference type="EMBL" id="JBJKBG010000010">
    <property type="protein sequence ID" value="KAL3719784.1"/>
    <property type="molecule type" value="Genomic_DNA"/>
</dbReference>
<keyword evidence="3" id="KW-1133">Transmembrane helix</keyword>
<dbReference type="GO" id="GO:0016020">
    <property type="term" value="C:membrane"/>
    <property type="evidence" value="ECO:0007669"/>
    <property type="project" value="UniProtKB-SubCell"/>
</dbReference>
<dbReference type="AlphaFoldDB" id="A0ABD3J0U4"/>
<sequence length="433" mass="48841">MVWDLRCFIWHCLFNYLPRIRFLINGLGFISTVTFFLHSKEETPHPTPPPPAPPTLYKCTLCSLPACIKNFHHFLASVFQERRRQVSFYLTKVHINMNSFSRLLSSIFKHKKGAELTPEDLDLISKSFDESLLSQLQGLSLASVSLAWLSSAVGVLKFAHSAVKSLLPDLKLEKDYRLPSWYVDGETDVVDLYLYISDEIARLCRHHMMLRFTIEHLHSDPNPSKEEIHLAITLLADLEGKGRDGAVKSTGKIEELIGKLAASIGTSAPQEQASPLERAVHRMFRAAIFMTMFIAGVIYAASHASPGALGRIQVPEEFPWADSFCMIETVVTAELRRNQEKERKTSILKELDDVEECLRRLIEAMDEVAASGGSGERVGRVREMAAALEKATKVLVEGAYQLREAMMEQPSPKMSLKVYFAMEKNKVKVIFEI</sequence>
<comment type="subcellular location">
    <subcellularLocation>
        <location evidence="1">Membrane</location>
        <topology evidence="1">Single-pass membrane protein</topology>
    </subcellularLocation>
</comment>
<keyword evidence="7" id="KW-1185">Reference proteome</keyword>
<evidence type="ECO:0000313" key="7">
    <source>
        <dbReference type="Proteomes" id="UP001634007"/>
    </source>
</evidence>